<dbReference type="PANTHER" id="PTHR11839:SF18">
    <property type="entry name" value="NUDIX HYDROLASE DOMAIN-CONTAINING PROTEIN"/>
    <property type="match status" value="1"/>
</dbReference>
<organism evidence="3 4">
    <name type="scientific">Jejubacter calystegiae</name>
    <dbReference type="NCBI Taxonomy" id="2579935"/>
    <lineage>
        <taxon>Bacteria</taxon>
        <taxon>Pseudomonadati</taxon>
        <taxon>Pseudomonadota</taxon>
        <taxon>Gammaproteobacteria</taxon>
        <taxon>Enterobacterales</taxon>
        <taxon>Enterobacteriaceae</taxon>
        <taxon>Jejubacter</taxon>
    </lineage>
</organism>
<evidence type="ECO:0000313" key="4">
    <source>
        <dbReference type="Proteomes" id="UP000302163"/>
    </source>
</evidence>
<keyword evidence="2 3" id="KW-0378">Hydrolase</keyword>
<evidence type="ECO:0000256" key="2">
    <source>
        <dbReference type="ARBA" id="ARBA00022801"/>
    </source>
</evidence>
<dbReference type="OrthoDB" id="177518at2"/>
<proteinExistence type="predicted"/>
<dbReference type="CDD" id="cd24161">
    <property type="entry name" value="NUDIX_ADPRase_Ndx2"/>
    <property type="match status" value="1"/>
</dbReference>
<comment type="cofactor">
    <cofactor evidence="1">
        <name>Mg(2+)</name>
        <dbReference type="ChEBI" id="CHEBI:18420"/>
    </cofactor>
</comment>
<dbReference type="Gene3D" id="3.90.79.10">
    <property type="entry name" value="Nucleoside Triphosphate Pyrophosphohydrolase"/>
    <property type="match status" value="1"/>
</dbReference>
<evidence type="ECO:0000256" key="1">
    <source>
        <dbReference type="ARBA" id="ARBA00001946"/>
    </source>
</evidence>
<accession>A0A4P8YUQ9</accession>
<dbReference type="AlphaFoldDB" id="A0A4P8YUQ9"/>
<dbReference type="Proteomes" id="UP000302163">
    <property type="component" value="Chromosome"/>
</dbReference>
<gene>
    <name evidence="3" type="ORF">FEM41_19570</name>
</gene>
<dbReference type="InterPro" id="IPR015797">
    <property type="entry name" value="NUDIX_hydrolase-like_dom_sf"/>
</dbReference>
<dbReference type="KEGG" id="izh:FEM41_19570"/>
<name>A0A4P8YUQ9_9ENTR</name>
<dbReference type="GO" id="GO:0016787">
    <property type="term" value="F:hydrolase activity"/>
    <property type="evidence" value="ECO:0007669"/>
    <property type="project" value="UniProtKB-KW"/>
</dbReference>
<reference evidence="3 4" key="1">
    <citation type="submission" date="2019-05" db="EMBL/GenBank/DDBJ databases">
        <title>Complete genome sequence of Izhakiella calystegiae KSNA2, an endophyte isolated from beach morning glory (Calystegia soldanella).</title>
        <authorList>
            <person name="Jiang L."/>
            <person name="Jeong J.C."/>
            <person name="Kim C.Y."/>
            <person name="Kim D.H."/>
            <person name="Kim S.W."/>
            <person name="Lee j."/>
        </authorList>
    </citation>
    <scope>NUCLEOTIDE SEQUENCE [LARGE SCALE GENOMIC DNA]</scope>
    <source>
        <strain evidence="3 4">KSNA2</strain>
    </source>
</reference>
<protein>
    <submittedName>
        <fullName evidence="3">NUDIX hydrolase</fullName>
    </submittedName>
</protein>
<dbReference type="EMBL" id="CP040428">
    <property type="protein sequence ID" value="QCT22762.1"/>
    <property type="molecule type" value="Genomic_DNA"/>
</dbReference>
<dbReference type="PANTHER" id="PTHR11839">
    <property type="entry name" value="UDP/ADP-SUGAR PYROPHOSPHATASE"/>
    <property type="match status" value="1"/>
</dbReference>
<evidence type="ECO:0000313" key="3">
    <source>
        <dbReference type="EMBL" id="QCT22762.1"/>
    </source>
</evidence>
<dbReference type="GO" id="GO:0019693">
    <property type="term" value="P:ribose phosphate metabolic process"/>
    <property type="evidence" value="ECO:0007669"/>
    <property type="project" value="TreeGrafter"/>
</dbReference>
<dbReference type="RefSeq" id="WP_138099267.1">
    <property type="nucleotide sequence ID" value="NZ_CP040428.1"/>
</dbReference>
<keyword evidence="4" id="KW-1185">Reference proteome</keyword>
<dbReference type="SUPFAM" id="SSF55811">
    <property type="entry name" value="Nudix"/>
    <property type="match status" value="1"/>
</dbReference>
<sequence length="163" mass="17852">MTLKEDRIRRADGNEGLYSVVVKPDFVVILPVEGEFIYVVEQYRYPLGQRTLELPQGTWETAPDADPLALAAGELREETGLQANSMTWVGYQKLAQGYSSQGYHIYLASDLSHDSQQLDAEELGLTAGKIKIGDFMALILEGKVSDATSVTAFLLARAKGLLG</sequence>
<dbReference type="GO" id="GO:0006753">
    <property type="term" value="P:nucleoside phosphate metabolic process"/>
    <property type="evidence" value="ECO:0007669"/>
    <property type="project" value="TreeGrafter"/>
</dbReference>